<protein>
    <submittedName>
        <fullName evidence="9">Dipeptidase PepV</fullName>
    </submittedName>
</protein>
<sequence>MTIDWQQEVEKRKDDIIADLERMLRVKSVRDESQATADAPLGPGPKAALDEFLKIAERDGFETMELDGMAGHIQYGKGDTDLGILAHVDVMPAGNGWDTDPFEPVIKDGNLYARGASDDKGPSMAAYYGMKIVKELGLPVNKKIRFILGTDEESSWRGMKHYFTSMPQPDLGFSPDAFFPIINGEKGNVSFFLHFAGSNEGAWQLRSFEGGLRENMVPRDAQAEITTPDADQVKQAFADFVAANPIEGTVTENGDSLTLAVVGKAAHGQEPRNGENAATYLALFLSQFAFGGDAANYLNFTAKYIHDDSRMEHLGMAFTDEVMGDLTMNAGVFTFTAEKGGTITLNFRYPKGMDESDLQAGLTKATADMGVKLEAGEGMVPHYVDPSDPIVQKLLAVYNRQTGSNAEGMVVGGGTYGRLLERGVAFGAMFPDTPDTMHQANEYIRLKDLFGATAIYAEAIYELVK</sequence>
<accession>A0A7H9EJZ4</accession>
<dbReference type="InterPro" id="IPR011291">
    <property type="entry name" value="Pept_M20A_peptidaseV"/>
</dbReference>
<gene>
    <name evidence="9" type="primary">pepV</name>
    <name evidence="9" type="ORF">GTO87_02635</name>
</gene>
<dbReference type="Proteomes" id="UP000510886">
    <property type="component" value="Chromosome"/>
</dbReference>
<evidence type="ECO:0000256" key="1">
    <source>
        <dbReference type="ARBA" id="ARBA00001947"/>
    </source>
</evidence>
<dbReference type="NCBIfam" id="NF005591">
    <property type="entry name" value="PRK07318.1"/>
    <property type="match status" value="1"/>
</dbReference>
<reference evidence="9 10" key="1">
    <citation type="submission" date="2020-01" db="EMBL/GenBank/DDBJ databases">
        <title>Complete and circular genome sequences of six lactobacillus isolates from horses.</title>
        <authorList>
            <person name="Hassan H.M."/>
        </authorList>
    </citation>
    <scope>NUCLEOTIDE SEQUENCE [LARGE SCALE GENOMIC DNA]</scope>
    <source>
        <strain evidence="9 10">1A</strain>
    </source>
</reference>
<dbReference type="GO" id="GO:0006526">
    <property type="term" value="P:L-arginine biosynthetic process"/>
    <property type="evidence" value="ECO:0007669"/>
    <property type="project" value="TreeGrafter"/>
</dbReference>
<proteinExistence type="inferred from homology"/>
<dbReference type="SUPFAM" id="SSF55031">
    <property type="entry name" value="Bacterial exopeptidase dimerisation domain"/>
    <property type="match status" value="1"/>
</dbReference>
<keyword evidence="4" id="KW-0479">Metal-binding</keyword>
<dbReference type="InterPro" id="IPR036264">
    <property type="entry name" value="Bact_exopeptidase_dim_dom"/>
</dbReference>
<dbReference type="NCBIfam" id="TIGR01887">
    <property type="entry name" value="dipeptidaselike"/>
    <property type="match status" value="1"/>
</dbReference>
<dbReference type="InterPro" id="IPR010964">
    <property type="entry name" value="M20A_pepV-rel"/>
</dbReference>
<evidence type="ECO:0000256" key="2">
    <source>
        <dbReference type="ARBA" id="ARBA00006247"/>
    </source>
</evidence>
<dbReference type="Pfam" id="PF01546">
    <property type="entry name" value="Peptidase_M20"/>
    <property type="match status" value="1"/>
</dbReference>
<dbReference type="GO" id="GO:0008777">
    <property type="term" value="F:acetylornithine deacetylase activity"/>
    <property type="evidence" value="ECO:0007669"/>
    <property type="project" value="TreeGrafter"/>
</dbReference>
<dbReference type="InterPro" id="IPR001261">
    <property type="entry name" value="ArgE/DapE_CS"/>
</dbReference>
<dbReference type="InterPro" id="IPR002933">
    <property type="entry name" value="Peptidase_M20"/>
</dbReference>
<comment type="similarity">
    <text evidence="2">Belongs to the peptidase M20A family.</text>
</comment>
<dbReference type="SUPFAM" id="SSF53187">
    <property type="entry name" value="Zn-dependent exopeptidases"/>
    <property type="match status" value="1"/>
</dbReference>
<dbReference type="PANTHER" id="PTHR43808">
    <property type="entry name" value="ACETYLORNITHINE DEACETYLASE"/>
    <property type="match status" value="1"/>
</dbReference>
<dbReference type="GO" id="GO:0008237">
    <property type="term" value="F:metallopeptidase activity"/>
    <property type="evidence" value="ECO:0007669"/>
    <property type="project" value="UniProtKB-KW"/>
</dbReference>
<evidence type="ECO:0000256" key="5">
    <source>
        <dbReference type="ARBA" id="ARBA00022801"/>
    </source>
</evidence>
<dbReference type="PANTHER" id="PTHR43808:SF31">
    <property type="entry name" value="N-ACETYL-L-CITRULLINE DEACETYLASE"/>
    <property type="match status" value="1"/>
</dbReference>
<keyword evidence="3" id="KW-0645">Protease</keyword>
<dbReference type="AlphaFoldDB" id="A0A7H9EJZ4"/>
<organism evidence="9 10">
    <name type="scientific">Ligilactobacillus saerimneri</name>
    <dbReference type="NCBI Taxonomy" id="228229"/>
    <lineage>
        <taxon>Bacteria</taxon>
        <taxon>Bacillati</taxon>
        <taxon>Bacillota</taxon>
        <taxon>Bacilli</taxon>
        <taxon>Lactobacillales</taxon>
        <taxon>Lactobacillaceae</taxon>
        <taxon>Ligilactobacillus</taxon>
    </lineage>
</organism>
<evidence type="ECO:0000313" key="9">
    <source>
        <dbReference type="EMBL" id="QLL77592.1"/>
    </source>
</evidence>
<keyword evidence="7" id="KW-0224">Dipeptidase</keyword>
<evidence type="ECO:0000256" key="7">
    <source>
        <dbReference type="ARBA" id="ARBA00022997"/>
    </source>
</evidence>
<keyword evidence="8" id="KW-0482">Metalloprotease</keyword>
<dbReference type="Gene3D" id="3.30.70.360">
    <property type="match status" value="2"/>
</dbReference>
<evidence type="ECO:0000256" key="4">
    <source>
        <dbReference type="ARBA" id="ARBA00022723"/>
    </source>
</evidence>
<dbReference type="InterPro" id="IPR050072">
    <property type="entry name" value="Peptidase_M20A"/>
</dbReference>
<dbReference type="PROSITE" id="PS00759">
    <property type="entry name" value="ARGE_DAPE_CPG2_2"/>
    <property type="match status" value="1"/>
</dbReference>
<comment type="cofactor">
    <cofactor evidence="1">
        <name>Zn(2+)</name>
        <dbReference type="ChEBI" id="CHEBI:29105"/>
    </cofactor>
</comment>
<keyword evidence="6" id="KW-0862">Zinc</keyword>
<name>A0A7H9EJZ4_9LACO</name>
<evidence type="ECO:0000256" key="3">
    <source>
        <dbReference type="ARBA" id="ARBA00022670"/>
    </source>
</evidence>
<dbReference type="CDD" id="cd03888">
    <property type="entry name" value="M20_PepV"/>
    <property type="match status" value="1"/>
</dbReference>
<dbReference type="RefSeq" id="WP_180849411.1">
    <property type="nucleotide sequence ID" value="NZ_CP047418.1"/>
</dbReference>
<dbReference type="GO" id="GO:0008270">
    <property type="term" value="F:zinc ion binding"/>
    <property type="evidence" value="ECO:0007669"/>
    <property type="project" value="InterPro"/>
</dbReference>
<keyword evidence="5" id="KW-0378">Hydrolase</keyword>
<dbReference type="NCBIfam" id="TIGR01886">
    <property type="entry name" value="dipeptidase"/>
    <property type="match status" value="1"/>
</dbReference>
<dbReference type="KEGG" id="lsw:GTO87_02635"/>
<evidence type="ECO:0000313" key="10">
    <source>
        <dbReference type="Proteomes" id="UP000510886"/>
    </source>
</evidence>
<dbReference type="GO" id="GO:0006508">
    <property type="term" value="P:proteolysis"/>
    <property type="evidence" value="ECO:0007669"/>
    <property type="project" value="UniProtKB-KW"/>
</dbReference>
<dbReference type="GO" id="GO:0016805">
    <property type="term" value="F:dipeptidase activity"/>
    <property type="evidence" value="ECO:0007669"/>
    <property type="project" value="UniProtKB-KW"/>
</dbReference>
<evidence type="ECO:0000256" key="6">
    <source>
        <dbReference type="ARBA" id="ARBA00022833"/>
    </source>
</evidence>
<dbReference type="EMBL" id="CP047418">
    <property type="protein sequence ID" value="QLL77592.1"/>
    <property type="molecule type" value="Genomic_DNA"/>
</dbReference>
<dbReference type="Gene3D" id="3.40.630.10">
    <property type="entry name" value="Zn peptidases"/>
    <property type="match status" value="1"/>
</dbReference>
<evidence type="ECO:0000256" key="8">
    <source>
        <dbReference type="ARBA" id="ARBA00023049"/>
    </source>
</evidence>